<accession>A0A9N8YHR7</accession>
<dbReference type="OrthoDB" id="9984275at2759"/>
<comment type="similarity">
    <text evidence="2">Belongs to the SNAP family.</text>
</comment>
<dbReference type="GO" id="GO:0006886">
    <property type="term" value="P:intracellular protein transport"/>
    <property type="evidence" value="ECO:0007669"/>
    <property type="project" value="InterPro"/>
</dbReference>
<evidence type="ECO:0000256" key="8">
    <source>
        <dbReference type="ARBA" id="ARBA00042485"/>
    </source>
</evidence>
<dbReference type="AlphaFoldDB" id="A0A9N8YHR7"/>
<evidence type="ECO:0000256" key="4">
    <source>
        <dbReference type="ARBA" id="ARBA00022892"/>
    </source>
</evidence>
<dbReference type="GO" id="GO:0031201">
    <property type="term" value="C:SNARE complex"/>
    <property type="evidence" value="ECO:0007669"/>
    <property type="project" value="TreeGrafter"/>
</dbReference>
<dbReference type="Gene3D" id="1.25.40.10">
    <property type="entry name" value="Tetratricopeptide repeat domain"/>
    <property type="match status" value="1"/>
</dbReference>
<protein>
    <recommendedName>
        <fullName evidence="7">Gamma-soluble NSF attachment protein</fullName>
    </recommendedName>
    <alternativeName>
        <fullName evidence="8">N-ethylmaleimide-sensitive factor attachment protein gamma</fullName>
    </alternativeName>
</protein>
<dbReference type="InterPro" id="IPR000744">
    <property type="entry name" value="NSF_attach"/>
</dbReference>
<dbReference type="GO" id="GO:0016192">
    <property type="term" value="P:vesicle-mediated transport"/>
    <property type="evidence" value="ECO:0007669"/>
    <property type="project" value="UniProtKB-KW"/>
</dbReference>
<evidence type="ECO:0000256" key="6">
    <source>
        <dbReference type="ARBA" id="ARBA00023136"/>
    </source>
</evidence>
<evidence type="ECO:0000313" key="9">
    <source>
        <dbReference type="EMBL" id="CAG8432687.1"/>
    </source>
</evidence>
<keyword evidence="6" id="KW-0472">Membrane</keyword>
<evidence type="ECO:0000313" key="10">
    <source>
        <dbReference type="Proteomes" id="UP000789706"/>
    </source>
</evidence>
<comment type="caution">
    <text evidence="9">The sequence shown here is derived from an EMBL/GenBank/DDBJ whole genome shotgun (WGS) entry which is preliminary data.</text>
</comment>
<dbReference type="PRINTS" id="PR00448">
    <property type="entry name" value="NSFATTACHMNT"/>
</dbReference>
<evidence type="ECO:0000256" key="2">
    <source>
        <dbReference type="ARBA" id="ARBA00010050"/>
    </source>
</evidence>
<dbReference type="InterPro" id="IPR011990">
    <property type="entry name" value="TPR-like_helical_dom_sf"/>
</dbReference>
<dbReference type="PANTHER" id="PTHR13768">
    <property type="entry name" value="SOLUBLE NSF ATTACHMENT PROTEIN SNAP"/>
    <property type="match status" value="1"/>
</dbReference>
<dbReference type="GO" id="GO:0005774">
    <property type="term" value="C:vacuolar membrane"/>
    <property type="evidence" value="ECO:0007669"/>
    <property type="project" value="TreeGrafter"/>
</dbReference>
<evidence type="ECO:0000256" key="3">
    <source>
        <dbReference type="ARBA" id="ARBA00022448"/>
    </source>
</evidence>
<evidence type="ECO:0000256" key="7">
    <source>
        <dbReference type="ARBA" id="ARBA00040047"/>
    </source>
</evidence>
<proteinExistence type="inferred from homology"/>
<dbReference type="EMBL" id="CAJVPK010000001">
    <property type="protein sequence ID" value="CAG8432687.1"/>
    <property type="molecule type" value="Genomic_DNA"/>
</dbReference>
<dbReference type="PANTHER" id="PTHR13768:SF2">
    <property type="entry name" value="GAMMA-SOLUBLE NSF ATTACHMENT PROTEIN"/>
    <property type="match status" value="1"/>
</dbReference>
<keyword evidence="3" id="KW-0813">Transport</keyword>
<comment type="subcellular location">
    <subcellularLocation>
        <location evidence="1">Membrane</location>
        <topology evidence="1">Peripheral membrane protein</topology>
    </subcellularLocation>
</comment>
<dbReference type="GO" id="GO:0005483">
    <property type="term" value="F:soluble NSF attachment protein activity"/>
    <property type="evidence" value="ECO:0007669"/>
    <property type="project" value="TreeGrafter"/>
</dbReference>
<evidence type="ECO:0000256" key="5">
    <source>
        <dbReference type="ARBA" id="ARBA00022927"/>
    </source>
</evidence>
<keyword evidence="10" id="KW-1185">Reference proteome</keyword>
<name>A0A9N8YHR7_9GLOM</name>
<reference evidence="9" key="1">
    <citation type="submission" date="2021-06" db="EMBL/GenBank/DDBJ databases">
        <authorList>
            <person name="Kallberg Y."/>
            <person name="Tangrot J."/>
            <person name="Rosling A."/>
        </authorList>
    </citation>
    <scope>NUCLEOTIDE SEQUENCE</scope>
    <source>
        <strain evidence="9">AZ414A</strain>
    </source>
</reference>
<dbReference type="Proteomes" id="UP000789706">
    <property type="component" value="Unassembled WGS sequence"/>
</dbReference>
<dbReference type="SUPFAM" id="SSF48452">
    <property type="entry name" value="TPR-like"/>
    <property type="match status" value="1"/>
</dbReference>
<dbReference type="Pfam" id="PF14938">
    <property type="entry name" value="SNAP"/>
    <property type="match status" value="1"/>
</dbReference>
<organism evidence="9 10">
    <name type="scientific">Diversispora eburnea</name>
    <dbReference type="NCBI Taxonomy" id="1213867"/>
    <lineage>
        <taxon>Eukaryota</taxon>
        <taxon>Fungi</taxon>
        <taxon>Fungi incertae sedis</taxon>
        <taxon>Mucoromycota</taxon>
        <taxon>Glomeromycotina</taxon>
        <taxon>Glomeromycetes</taxon>
        <taxon>Diversisporales</taxon>
        <taxon>Diversisporaceae</taxon>
        <taxon>Diversispora</taxon>
    </lineage>
</organism>
<dbReference type="GO" id="GO:0019905">
    <property type="term" value="F:syntaxin binding"/>
    <property type="evidence" value="ECO:0007669"/>
    <property type="project" value="TreeGrafter"/>
</dbReference>
<evidence type="ECO:0000256" key="1">
    <source>
        <dbReference type="ARBA" id="ARBA00004170"/>
    </source>
</evidence>
<sequence>MNISYYLLCLETISKGLRSEKAQVLLDRYRKASTGTGPVGAQTIPRGCLMFKDPKPECKIARNWEAERVKKQIHLHNPTFVDQGIGTISGGTSGTINGLIFESPKRKIPVPENQNPLAESFRNYMLTKEETKDNSVSNSSKELFKFFNKLLVGQPTVPEFDHIDYYCFSIVKLRDGSATYLGFYDKWYLLNKIEVVSPRNKNSGHLFRIRNQSNEATEMQVLEGLAYNDKETAIKAKGKKDYNAAASSFLSAAERFKKVNDDSNLLEAAICYENAYKALQQTNRIDKALNVLEKAAIIYESNIRQNIRAARTYEMLAEQHKKIINPNRDLEKAIANYRKAAHLYELEGDSRYIFSLKSQAELSVEIGQYEQAIALFDIITAFSENDSLLCFKVKDHVFWQCLCMIGLGDWVRLEKRLGEFAEQYPSFAESRECSFIHNLINAKHTFDASAFATACKDYDQISKLAPVHTNILLQAKKELGIEDLR</sequence>
<gene>
    <name evidence="9" type="ORF">DEBURN_LOCUS15</name>
</gene>
<keyword evidence="4" id="KW-0931">ER-Golgi transport</keyword>
<keyword evidence="5" id="KW-0653">Protein transport</keyword>